<dbReference type="SUPFAM" id="SSF49299">
    <property type="entry name" value="PKD domain"/>
    <property type="match status" value="1"/>
</dbReference>
<feature type="signal peptide" evidence="1">
    <location>
        <begin position="1"/>
        <end position="24"/>
    </location>
</feature>
<feature type="domain" description="PKD" evidence="2">
    <location>
        <begin position="55"/>
        <end position="106"/>
    </location>
</feature>
<dbReference type="AlphaFoldDB" id="A0A315Z0G4"/>
<evidence type="ECO:0000259" key="2">
    <source>
        <dbReference type="PROSITE" id="PS50093"/>
    </source>
</evidence>
<dbReference type="InterPro" id="IPR000601">
    <property type="entry name" value="PKD_dom"/>
</dbReference>
<dbReference type="InterPro" id="IPR013783">
    <property type="entry name" value="Ig-like_fold"/>
</dbReference>
<accession>A0A315Z0G4</accession>
<proteinExistence type="predicted"/>
<comment type="caution">
    <text evidence="3">The sequence shown here is derived from an EMBL/GenBank/DDBJ whole genome shotgun (WGS) entry which is preliminary data.</text>
</comment>
<dbReference type="Proteomes" id="UP000245535">
    <property type="component" value="Unassembled WGS sequence"/>
</dbReference>
<dbReference type="Gene3D" id="2.60.120.260">
    <property type="entry name" value="Galactose-binding domain-like"/>
    <property type="match status" value="1"/>
</dbReference>
<protein>
    <recommendedName>
        <fullName evidence="2">PKD domain-containing protein</fullName>
    </recommendedName>
</protein>
<dbReference type="PROSITE" id="PS51257">
    <property type="entry name" value="PROKAR_LIPOPROTEIN"/>
    <property type="match status" value="1"/>
</dbReference>
<keyword evidence="1" id="KW-0732">Signal</keyword>
<reference evidence="3 4" key="1">
    <citation type="submission" date="2018-03" db="EMBL/GenBank/DDBJ databases">
        <title>Genomic Encyclopedia of Archaeal and Bacterial Type Strains, Phase II (KMG-II): from individual species to whole genera.</title>
        <authorList>
            <person name="Goeker M."/>
        </authorList>
    </citation>
    <scope>NUCLEOTIDE SEQUENCE [LARGE SCALE GENOMIC DNA]</scope>
    <source>
        <strain evidence="3 4">DSM 28229</strain>
    </source>
</reference>
<dbReference type="OrthoDB" id="5381604at2"/>
<dbReference type="Pfam" id="PF18911">
    <property type="entry name" value="PKD_4"/>
    <property type="match status" value="1"/>
</dbReference>
<dbReference type="CDD" id="cd00146">
    <property type="entry name" value="PKD"/>
    <property type="match status" value="1"/>
</dbReference>
<feature type="chain" id="PRO_5016344120" description="PKD domain-containing protein" evidence="1">
    <location>
        <begin position="25"/>
        <end position="480"/>
    </location>
</feature>
<dbReference type="Gene3D" id="2.60.40.10">
    <property type="entry name" value="Immunoglobulins"/>
    <property type="match status" value="1"/>
</dbReference>
<name>A0A315Z0G4_SEDFL</name>
<keyword evidence="4" id="KW-1185">Reference proteome</keyword>
<organism evidence="3 4">
    <name type="scientific">Sediminitomix flava</name>
    <dbReference type="NCBI Taxonomy" id="379075"/>
    <lineage>
        <taxon>Bacteria</taxon>
        <taxon>Pseudomonadati</taxon>
        <taxon>Bacteroidota</taxon>
        <taxon>Cytophagia</taxon>
        <taxon>Cytophagales</taxon>
        <taxon>Flammeovirgaceae</taxon>
        <taxon>Sediminitomix</taxon>
    </lineage>
</organism>
<dbReference type="InterPro" id="IPR035986">
    <property type="entry name" value="PKD_dom_sf"/>
</dbReference>
<dbReference type="PROSITE" id="PS50093">
    <property type="entry name" value="PKD"/>
    <property type="match status" value="1"/>
</dbReference>
<evidence type="ECO:0000313" key="3">
    <source>
        <dbReference type="EMBL" id="PWJ36157.1"/>
    </source>
</evidence>
<evidence type="ECO:0000256" key="1">
    <source>
        <dbReference type="SAM" id="SignalP"/>
    </source>
</evidence>
<evidence type="ECO:0000313" key="4">
    <source>
        <dbReference type="Proteomes" id="UP000245535"/>
    </source>
</evidence>
<dbReference type="RefSeq" id="WP_109622623.1">
    <property type="nucleotide sequence ID" value="NZ_QGDO01000009.1"/>
</dbReference>
<sequence length="480" mass="52865">MKKLNIYLLLTAILFAVGCTPESAEIGPAPTEADVKFSFTPKADQPNVVFFTNETPNSTAVWNFGNSVTAKGDEVKAEYPVKGDYTVTLTVYTKSGAASSTQVVSIADNDYSFFEAEEFTFLTGGLQAIEGKTWVWDQTVSGHMGIGPADGSTPEWWAASPGQKGGLGVYDDEITFSLDGFSFDLENNGDTYAKDYVQAELEALGGVVTQSDDDITLDIDFDQANWTWTMTEKGGVGYLIFNGGAFPSWHTGGSQEYEIVTLNNDELYLRTIGGDGNAWYYGFIRKGFERPTAPDPEPEPEPEKELKAEDFYEDFEGNSNITWFTEEVEEFDVAFANPLVGGANTSATVAKYLRTGANEWANAQIHFDYKLDLSTRNFITLKVLIPEDNDYVTENGGAVGGPLLPRLSLKLQDSSHGAPWETQYEVYHELTEDQLGKWVVLSFDFSGAADRTDFDKIIVQFGGEGHFSAGTFYLDDIELQ</sequence>
<gene>
    <name evidence="3" type="ORF">BC781_109176</name>
</gene>
<dbReference type="EMBL" id="QGDO01000009">
    <property type="protein sequence ID" value="PWJ36157.1"/>
    <property type="molecule type" value="Genomic_DNA"/>
</dbReference>